<feature type="domain" description="Prolamin-like" evidence="2">
    <location>
        <begin position="1308"/>
        <end position="1379"/>
    </location>
</feature>
<dbReference type="EMBL" id="JAKOGI010003472">
    <property type="protein sequence ID" value="KAJ8420393.1"/>
    <property type="molecule type" value="Genomic_DNA"/>
</dbReference>
<organism evidence="3 4">
    <name type="scientific">Carnegiea gigantea</name>
    <dbReference type="NCBI Taxonomy" id="171969"/>
    <lineage>
        <taxon>Eukaryota</taxon>
        <taxon>Viridiplantae</taxon>
        <taxon>Streptophyta</taxon>
        <taxon>Embryophyta</taxon>
        <taxon>Tracheophyta</taxon>
        <taxon>Spermatophyta</taxon>
        <taxon>Magnoliopsida</taxon>
        <taxon>eudicotyledons</taxon>
        <taxon>Gunneridae</taxon>
        <taxon>Pentapetalae</taxon>
        <taxon>Caryophyllales</taxon>
        <taxon>Cactineae</taxon>
        <taxon>Cactaceae</taxon>
        <taxon>Cactoideae</taxon>
        <taxon>Echinocereeae</taxon>
        <taxon>Carnegiea</taxon>
    </lineage>
</organism>
<dbReference type="Pfam" id="PF05617">
    <property type="entry name" value="Prolamin_like"/>
    <property type="match status" value="16"/>
</dbReference>
<keyword evidence="4" id="KW-1185">Reference proteome</keyword>
<feature type="domain" description="Prolamin-like" evidence="2">
    <location>
        <begin position="1667"/>
        <end position="1738"/>
    </location>
</feature>
<feature type="domain" description="Prolamin-like" evidence="2">
    <location>
        <begin position="380"/>
        <end position="451"/>
    </location>
</feature>
<evidence type="ECO:0000313" key="4">
    <source>
        <dbReference type="Proteomes" id="UP001153076"/>
    </source>
</evidence>
<proteinExistence type="predicted"/>
<feature type="domain" description="Prolamin-like" evidence="2">
    <location>
        <begin position="54"/>
        <end position="125"/>
    </location>
</feature>
<feature type="domain" description="Prolamin-like" evidence="2">
    <location>
        <begin position="1001"/>
        <end position="1072"/>
    </location>
</feature>
<dbReference type="OrthoDB" id="1368054at2759"/>
<feature type="domain" description="Prolamin-like" evidence="2">
    <location>
        <begin position="882"/>
        <end position="978"/>
    </location>
</feature>
<dbReference type="InterPro" id="IPR008502">
    <property type="entry name" value="Prolamin-like"/>
</dbReference>
<accession>A0A9Q1JIM8</accession>
<feature type="domain" description="Prolamin-like" evidence="2">
    <location>
        <begin position="1214"/>
        <end position="1285"/>
    </location>
</feature>
<dbReference type="PANTHER" id="PTHR31207">
    <property type="entry name" value="ECA1 GAMETOGENESIS FAMILY PROTEIN (DUF784)-RELATED-RELATED"/>
    <property type="match status" value="1"/>
</dbReference>
<feature type="domain" description="Prolamin-like" evidence="2">
    <location>
        <begin position="1437"/>
        <end position="1506"/>
    </location>
</feature>
<evidence type="ECO:0000313" key="3">
    <source>
        <dbReference type="EMBL" id="KAJ8420393.1"/>
    </source>
</evidence>
<protein>
    <recommendedName>
        <fullName evidence="2">Prolamin-like domain-containing protein</fullName>
    </recommendedName>
</protein>
<comment type="caution">
    <text evidence="3">The sequence shown here is derived from an EMBL/GenBank/DDBJ whole genome shotgun (WGS) entry which is preliminary data.</text>
</comment>
<feature type="domain" description="Prolamin-like" evidence="2">
    <location>
        <begin position="1095"/>
        <end position="1166"/>
    </location>
</feature>
<evidence type="ECO:0000256" key="1">
    <source>
        <dbReference type="ARBA" id="ARBA00022729"/>
    </source>
</evidence>
<reference evidence="3" key="1">
    <citation type="submission" date="2022-04" db="EMBL/GenBank/DDBJ databases">
        <title>Carnegiea gigantea Genome sequencing and assembly v2.</title>
        <authorList>
            <person name="Copetti D."/>
            <person name="Sanderson M.J."/>
            <person name="Burquez A."/>
            <person name="Wojciechowski M.F."/>
        </authorList>
    </citation>
    <scope>NUCLEOTIDE SEQUENCE</scope>
    <source>
        <strain evidence="3">SGP5-SGP5p</strain>
        <tissue evidence="3">Aerial part</tissue>
    </source>
</reference>
<gene>
    <name evidence="3" type="ORF">Cgig2_026414</name>
</gene>
<dbReference type="InterPro" id="IPR040220">
    <property type="entry name" value="DD11"/>
</dbReference>
<keyword evidence="1" id="KW-0732">Signal</keyword>
<feature type="domain" description="Prolamin-like" evidence="2">
    <location>
        <begin position="788"/>
        <end position="859"/>
    </location>
</feature>
<sequence length="1827" mass="200856">MVEKIGRFHCFYVKIQTEEILERNSEVWNLCKRSGHIGGTQATPATIIQPLKGCAGKVTSACGPKIYEFMFDNSGILSEKCCEQLLNAGRECHDSDTNSILSEGEFSKEEREEVLARHSEVWNLCKRSGHIGGTQPVPAPTIQPLTGCAGKVTSACGPKVYAFVFGKSGVLSEKSCELLLNAGRQCHDSETNSILSEGEFSAEEKKEIMKRHNQSGTFVRRMENSPRKKGRKYWQGTVKLGTFVRGADTLEALQPVPAPTVQPLTSCAGKVTSACGPKVYAFVFDKSGILSEKCCELLLNAGRQCHDSETNSILSEGEFSAEEKTEIMKRHNQVWNLCKKNETEEILERNSEVWNLCKRSGRIGGTQAAPATIVQTLKGCACKVTSACGPKIYEFVFDNSGILSEKCCEQLLNVGRECHDSDTNSILSEGEFSKEEREEVLARHSEVWNLCRRSGHIGGTQPVPAPTVQPLTGCAGKVTSACGPKVYAFVFDKSGVLSQKCCKLLLNLGRQCHDSETNSILSEGEFSAEEKKEIMKRHNQVWNLCKKNGGFSTEETQEILESNSELWNFCKRSGHIGSIQAAPAQPLKGCASKVTRACGPKIYEFVFDNSGVLSEKCCERLLNARREGHDSDTNSILREGEFSKEEREEILARHSEVWNLCKRSGHIGGTQPVPAPTVQPLTGRAGKVTSACGPKVYAFVFDKSGVQSEKCCELWLNAGRQCHDGETNSTLSAGEFSAEEKKEIMERHNQVWNLCKKNGHIDIEKTRSGHIGGTQAAPATIIQPLKGCAGKVTSACGPKIYEFVFDNSSILSEKCCEQLLNAGRECHDSDTNSILSEGEFSKEEREEILARHSEVWNLCKRSGHIGGTQPVPAPTVQALTGCAGKVTSACVPKVYAFVFDKSGVLSEKCCELLLNAGRQCQDSETNSILSEGEFSAEEKKEIMKRLTQVWKLSKKNGGFSTEETEEILERNSEVWNLCNRSGHVGGTQAAPATIVQPLKGCAGKVTSACGPKIYALVFDNSGSLSEKCCEQLLNAGRECHDSDTNSILSEGEFSKEEREEVLARHSEVWNLCKRSGHIGGTQPVPTPTVQPLTGCAGKVTSACGPKVYAFVFDKSGVLSEKCCKLLLNAGRQCHNSETNSILSEGEFSAEEKKEIMKRHNQVWNICKKNGGFSTEETGEILERNSEVWNLCKRSGHIGGTQAAPATIVQPLKGCAGKVTSARGPKIYEFVFDNSGILSEKCCELLLNAGRECHDSDTNSILREGEFSKEEREEILAGHREVWNLCKRSGHIGGIQPVPAPTVQPLTGCAGKVTSACGPKVYVFVFDKSGVLSEKCCELLLNAGRQCHDSETNSILSEGEFSAEEKKEIMKRHNQVWNLCKKNGHIDKENTSKGGFSTEETEEILERNSEVWNLCKRSGHIGGTQAAPATIVQPRKGCAGKVTSACGPKIYEFVFDNSGIRSEKCCEQLLNAGRECHDSDTNSILREFFVEEKKEIMQRHNQVWNLCKKNGEFSKDEWEETLARHSEVWNLCKRSGHIGGTQPVPAPTVQSLTGCAGQVTSACGPKVYAFVFDKSGVLFEKCCELLLNAGRQCHDGETNSILSDGEFSAEEKKEIMERHNQVWDLCKKNETEEILERNSKVWNLCKRSGHIGGTQAAPATIVQPLKGCAGKVTSACGPKIYEFVFDNSGILSEKCCEQLLNTGRECHDSDTNSILSEGKFSKEEREEILARHSEVWNLCKRSGCAGQVTSACGPKVYAFMFDKRGVLSEKCCELLLNAGRQCHDGETNSILSEGEFSAEEKKEIMERHNQVWNHCKKNGHIDIENTVF</sequence>
<feature type="domain" description="Prolamin-like" evidence="2">
    <location>
        <begin position="1743"/>
        <end position="1814"/>
    </location>
</feature>
<dbReference type="PANTHER" id="PTHR31207:SF35">
    <property type="entry name" value="PROLAMIN-LIKE DOMAIN-CONTAINING PROTEIN"/>
    <property type="match status" value="1"/>
</dbReference>
<feature type="domain" description="Prolamin-like" evidence="2">
    <location>
        <begin position="1554"/>
        <end position="1625"/>
    </location>
</feature>
<evidence type="ECO:0000259" key="2">
    <source>
        <dbReference type="Pfam" id="PF05617"/>
    </source>
</evidence>
<dbReference type="Proteomes" id="UP001153076">
    <property type="component" value="Unassembled WGS sequence"/>
</dbReference>
<feature type="domain" description="Prolamin-like" evidence="2">
    <location>
        <begin position="590"/>
        <end position="661"/>
    </location>
</feature>
<name>A0A9Q1JIM8_9CARY</name>
<feature type="domain" description="Prolamin-like" evidence="2">
    <location>
        <begin position="474"/>
        <end position="545"/>
    </location>
</feature>
<feature type="domain" description="Prolamin-like" evidence="2">
    <location>
        <begin position="688"/>
        <end position="755"/>
    </location>
</feature>
<feature type="domain" description="Prolamin-like" evidence="2">
    <location>
        <begin position="267"/>
        <end position="338"/>
    </location>
</feature>